<evidence type="ECO:0000313" key="2">
    <source>
        <dbReference type="EMBL" id="KKU56863.1"/>
    </source>
</evidence>
<evidence type="ECO:0000313" key="3">
    <source>
        <dbReference type="Proteomes" id="UP000034607"/>
    </source>
</evidence>
<dbReference type="AlphaFoldDB" id="A0A0G1TRT0"/>
<sequence>MAFSGETDHFIPFRVIRQKNHTWQETLRKWQQRQNGRRKRADIPIGVIINNGHHVPTTSPENLSRLRQIIKRNGR</sequence>
<protein>
    <submittedName>
        <fullName evidence="2">Uncharacterized protein</fullName>
    </submittedName>
</protein>
<comment type="caution">
    <text evidence="2">The sequence shown here is derived from an EMBL/GenBank/DDBJ whole genome shotgun (WGS) entry which is preliminary data.</text>
</comment>
<gene>
    <name evidence="2" type="ORF">UX78_C0002G0043</name>
</gene>
<dbReference type="EMBL" id="LCNM01000002">
    <property type="protein sequence ID" value="KKU56863.1"/>
    <property type="molecule type" value="Genomic_DNA"/>
</dbReference>
<name>A0A0G1TRT0_9BACT</name>
<organism evidence="2 3">
    <name type="scientific">Candidatus Amesbacteria bacterium GW2011_GWA2_47_11</name>
    <dbReference type="NCBI Taxonomy" id="1618357"/>
    <lineage>
        <taxon>Bacteria</taxon>
        <taxon>Candidatus Amesiibacteriota</taxon>
    </lineage>
</organism>
<dbReference type="Proteomes" id="UP000034607">
    <property type="component" value="Unassembled WGS sequence"/>
</dbReference>
<accession>A0A0G1TRT0</accession>
<feature type="region of interest" description="Disordered" evidence="1">
    <location>
        <begin position="51"/>
        <end position="75"/>
    </location>
</feature>
<proteinExistence type="predicted"/>
<evidence type="ECO:0000256" key="1">
    <source>
        <dbReference type="SAM" id="MobiDB-lite"/>
    </source>
</evidence>
<reference evidence="2 3" key="1">
    <citation type="journal article" date="2015" name="Nature">
        <title>rRNA introns, odd ribosomes, and small enigmatic genomes across a large radiation of phyla.</title>
        <authorList>
            <person name="Brown C.T."/>
            <person name="Hug L.A."/>
            <person name="Thomas B.C."/>
            <person name="Sharon I."/>
            <person name="Castelle C.J."/>
            <person name="Singh A."/>
            <person name="Wilkins M.J."/>
            <person name="Williams K.H."/>
            <person name="Banfield J.F."/>
        </authorList>
    </citation>
    <scope>NUCLEOTIDE SEQUENCE [LARGE SCALE GENOMIC DNA]</scope>
</reference>